<name>A0A7X4GWV2_9BURK</name>
<dbReference type="NCBIfam" id="TIGR01540">
    <property type="entry name" value="portal_PBSX"/>
    <property type="match status" value="1"/>
</dbReference>
<dbReference type="RefSeq" id="WP_161017021.1">
    <property type="nucleotide sequence ID" value="NZ_WWCK01000011.1"/>
</dbReference>
<gene>
    <name evidence="2" type="ORF">GTP45_27455</name>
</gene>
<keyword evidence="3" id="KW-1185">Reference proteome</keyword>
<dbReference type="InterPro" id="IPR006944">
    <property type="entry name" value="Phage/GTA_portal"/>
</dbReference>
<protein>
    <submittedName>
        <fullName evidence="2">Phage portal protein</fullName>
    </submittedName>
</protein>
<comment type="similarity">
    <text evidence="1">Belongs to the phage portal family. PBSX subfamily.</text>
</comment>
<evidence type="ECO:0000256" key="1">
    <source>
        <dbReference type="ARBA" id="ARBA00006799"/>
    </source>
</evidence>
<organism evidence="2 3">
    <name type="scientific">Duganella rivi</name>
    <dbReference type="NCBI Taxonomy" id="2666083"/>
    <lineage>
        <taxon>Bacteria</taxon>
        <taxon>Pseudomonadati</taxon>
        <taxon>Pseudomonadota</taxon>
        <taxon>Betaproteobacteria</taxon>
        <taxon>Burkholderiales</taxon>
        <taxon>Oxalobacteraceae</taxon>
        <taxon>Telluria group</taxon>
        <taxon>Duganella</taxon>
    </lineage>
</organism>
<proteinExistence type="inferred from homology"/>
<dbReference type="Pfam" id="PF04860">
    <property type="entry name" value="Phage_portal"/>
    <property type="match status" value="1"/>
</dbReference>
<accession>A0A7X4GWV2</accession>
<sequence length="350" mass="39327">MTEHHNNQDQASAAAAAPAVVTQSRAEAFTFGDPVPVMDRSSILDYVQCTAYNDWYEPPVSFDGLAKTFHAGTHHSSAMFFKRNVLASTFIPHKLLTRQAFSSWALNFLTFGNGYLEKRSSRLGGPLKLVPALSKYTRRGVDLDRYYFVDRDNLKDAYEFAPDSVFHLMEPDINQEVYGLPEYLGSLHSAWLNESATLFRRKYYENGSHAGFILYMTDAAQNEDDVKAMRQALKDSKGPGNFRNLFMYAPNGKKDGIQLIPVSEVTAKDEFFNIKNITRDDMLAAHRVPPQLLGVVPSNTGGFGAADTAAKVFGRNEVEPLQARFLELNEWIGEEVVRFKPYTIEATPQE</sequence>
<evidence type="ECO:0000313" key="2">
    <source>
        <dbReference type="EMBL" id="MYM70519.1"/>
    </source>
</evidence>
<dbReference type="InterPro" id="IPR006430">
    <property type="entry name" value="Phage_portal_PBSX"/>
</dbReference>
<comment type="caution">
    <text evidence="2">The sequence shown here is derived from an EMBL/GenBank/DDBJ whole genome shotgun (WGS) entry which is preliminary data.</text>
</comment>
<dbReference type="InterPro" id="IPR030935">
    <property type="entry name" value="PBSX_Proteobac"/>
</dbReference>
<evidence type="ECO:0000313" key="3">
    <source>
        <dbReference type="Proteomes" id="UP000450012"/>
    </source>
</evidence>
<dbReference type="AlphaFoldDB" id="A0A7X4GWV2"/>
<dbReference type="EMBL" id="WWCK01000011">
    <property type="protein sequence ID" value="MYM70519.1"/>
    <property type="molecule type" value="Genomic_DNA"/>
</dbReference>
<dbReference type="PIRSF" id="PIRSF018494">
    <property type="entry name" value="PBSX_VPQ"/>
    <property type="match status" value="1"/>
</dbReference>
<reference evidence="2 3" key="1">
    <citation type="submission" date="2019-12" db="EMBL/GenBank/DDBJ databases">
        <title>Novel species isolated from a subtropical stream in China.</title>
        <authorList>
            <person name="Lu H."/>
        </authorList>
    </citation>
    <scope>NUCLEOTIDE SEQUENCE [LARGE SCALE GENOMIC DNA]</scope>
    <source>
        <strain evidence="2 3">FT55W</strain>
    </source>
</reference>
<dbReference type="Proteomes" id="UP000450012">
    <property type="component" value="Unassembled WGS sequence"/>
</dbReference>